<dbReference type="Gene3D" id="3.40.570.10">
    <property type="entry name" value="Extracellular Endonuclease, subunit A"/>
    <property type="match status" value="1"/>
</dbReference>
<evidence type="ECO:0000313" key="14">
    <source>
        <dbReference type="Proteomes" id="UP000460549"/>
    </source>
</evidence>
<dbReference type="InterPro" id="IPR044925">
    <property type="entry name" value="His-Me_finger_sf"/>
</dbReference>
<dbReference type="InterPro" id="IPR044929">
    <property type="entry name" value="DNA/RNA_non-sp_Endonuclease_sf"/>
</dbReference>
<evidence type="ECO:0000256" key="2">
    <source>
        <dbReference type="ARBA" id="ARBA00010052"/>
    </source>
</evidence>
<gene>
    <name evidence="13" type="ORF">FYJ80_08835</name>
</gene>
<feature type="domain" description="ENPP1-3/EXOG-like endonuclease/phosphodiesterase" evidence="11">
    <location>
        <begin position="66"/>
        <end position="259"/>
    </location>
</feature>
<evidence type="ECO:0000256" key="9">
    <source>
        <dbReference type="PIRSR" id="PIRSR640255-2"/>
    </source>
</evidence>
<comment type="cofactor">
    <cofactor evidence="1 10">
        <name>Mg(2+)</name>
        <dbReference type="ChEBI" id="CHEBI:18420"/>
    </cofactor>
</comment>
<protein>
    <recommendedName>
        <fullName evidence="10">Endonuclease</fullName>
        <ecNumber evidence="10">3.1.30.-</ecNumber>
    </recommendedName>
</protein>
<feature type="binding site" evidence="9">
    <location>
        <position position="158"/>
    </location>
    <ligand>
        <name>Mg(2+)</name>
        <dbReference type="ChEBI" id="CHEBI:18420"/>
        <note>catalytic</note>
    </ligand>
</feature>
<dbReference type="PANTHER" id="PTHR13966">
    <property type="entry name" value="ENDONUCLEASE RELATED"/>
    <property type="match status" value="1"/>
</dbReference>
<dbReference type="GO" id="GO:0046872">
    <property type="term" value="F:metal ion binding"/>
    <property type="evidence" value="ECO:0007669"/>
    <property type="project" value="UniProtKB-KW"/>
</dbReference>
<dbReference type="InterPro" id="IPR018524">
    <property type="entry name" value="DNA/RNA_endonuclease_AS"/>
</dbReference>
<keyword evidence="6 10" id="KW-0378">Hydrolase</keyword>
<organism evidence="13 14">
    <name type="scientific">Bullifex porci</name>
    <dbReference type="NCBI Taxonomy" id="2606638"/>
    <lineage>
        <taxon>Bacteria</taxon>
        <taxon>Pseudomonadati</taxon>
        <taxon>Spirochaetota</taxon>
        <taxon>Spirochaetia</taxon>
        <taxon>Spirochaetales</taxon>
        <taxon>Spirochaetaceae</taxon>
        <taxon>Bullifex</taxon>
    </lineage>
</organism>
<dbReference type="Proteomes" id="UP000460549">
    <property type="component" value="Unassembled WGS sequence"/>
</dbReference>
<dbReference type="SUPFAM" id="SSF54060">
    <property type="entry name" value="His-Me finger endonucleases"/>
    <property type="match status" value="1"/>
</dbReference>
<evidence type="ECO:0000256" key="7">
    <source>
        <dbReference type="ARBA" id="ARBA00022842"/>
    </source>
</evidence>
<evidence type="ECO:0000256" key="4">
    <source>
        <dbReference type="ARBA" id="ARBA00022723"/>
    </source>
</evidence>
<evidence type="ECO:0000256" key="3">
    <source>
        <dbReference type="ARBA" id="ARBA00022722"/>
    </source>
</evidence>
<comment type="caution">
    <text evidence="13">The sequence shown here is derived from an EMBL/GenBank/DDBJ whole genome shotgun (WGS) entry which is preliminary data.</text>
</comment>
<comment type="similarity">
    <text evidence="2 10">Belongs to the DNA/RNA non-specific endonuclease family.</text>
</comment>
<evidence type="ECO:0000256" key="8">
    <source>
        <dbReference type="PIRSR" id="PIRSR640255-1"/>
    </source>
</evidence>
<dbReference type="InterPro" id="IPR020821">
    <property type="entry name" value="ENPP1-3/EXOG-like_nuc-like"/>
</dbReference>
<feature type="active site" description="Proton acceptor" evidence="8">
    <location>
        <position position="127"/>
    </location>
</feature>
<evidence type="ECO:0000256" key="1">
    <source>
        <dbReference type="ARBA" id="ARBA00001946"/>
    </source>
</evidence>
<dbReference type="InterPro" id="IPR001604">
    <property type="entry name" value="Endo_G_ENPP1-like_dom"/>
</dbReference>
<evidence type="ECO:0000313" key="13">
    <source>
        <dbReference type="EMBL" id="MSU06874.1"/>
    </source>
</evidence>
<keyword evidence="3 10" id="KW-0540">Nuclease</keyword>
<evidence type="ECO:0000256" key="5">
    <source>
        <dbReference type="ARBA" id="ARBA00022759"/>
    </source>
</evidence>
<reference evidence="13 14" key="1">
    <citation type="submission" date="2019-08" db="EMBL/GenBank/DDBJ databases">
        <title>In-depth cultivation of the pig gut microbiome towards novel bacterial diversity and tailored functional studies.</title>
        <authorList>
            <person name="Wylensek D."/>
            <person name="Hitch T.C.A."/>
            <person name="Clavel T."/>
        </authorList>
    </citation>
    <scope>NUCLEOTIDE SEQUENCE [LARGE SCALE GENOMIC DNA]</scope>
    <source>
        <strain evidence="13 14">NM-380-WT-3C1</strain>
    </source>
</reference>
<dbReference type="Pfam" id="PF01223">
    <property type="entry name" value="Endonuclease_NS"/>
    <property type="match status" value="1"/>
</dbReference>
<sequence length="332" mass="37536">MVKKKKLTKAKKHRILKIAVLLVILIVLFIVLCYLTPSEGDSLKASGTYSNLELPRSIPGEQIIEHTGYILSYNEEAEQPSYVAYELTKEEVYGALDRADNFREDKAVNTGSAVLSDYKGSGYDRGHMAPAADFKWSEEAMSDTFYLSNMSPQVPEFNRGIWGDLEAIVRQMAVDNEKIYITTGPVLTDGPYKTIGKNKVAVPNQYYKVILDYTDPDIKAIGFVLPNSDKTEKIESYVMSVDDVEKITGLDFFYQLDDDEEELIESNVDITKWNLKPYSGTKSENKTLIESNTQNNQNEDIVNLFFSVFTEFKKEVFKALGISKLARELGLM</sequence>
<dbReference type="PANTHER" id="PTHR13966:SF5">
    <property type="entry name" value="ENDONUCLEASE G, MITOCHONDRIAL"/>
    <property type="match status" value="1"/>
</dbReference>
<accession>A0A7X2TQV1</accession>
<dbReference type="CDD" id="cd00091">
    <property type="entry name" value="NUC"/>
    <property type="match status" value="1"/>
</dbReference>
<evidence type="ECO:0000259" key="11">
    <source>
        <dbReference type="SMART" id="SM00477"/>
    </source>
</evidence>
<evidence type="ECO:0000256" key="6">
    <source>
        <dbReference type="ARBA" id="ARBA00022801"/>
    </source>
</evidence>
<keyword evidence="4 9" id="KW-0479">Metal-binding</keyword>
<evidence type="ECO:0000256" key="10">
    <source>
        <dbReference type="RuleBase" id="RU366055"/>
    </source>
</evidence>
<dbReference type="AlphaFoldDB" id="A0A7X2TQV1"/>
<dbReference type="SMART" id="SM00892">
    <property type="entry name" value="Endonuclease_NS"/>
    <property type="match status" value="1"/>
</dbReference>
<feature type="domain" description="DNA/RNA non-specific endonuclease/pyrophosphatase/phosphodiesterase" evidence="12">
    <location>
        <begin position="65"/>
        <end position="259"/>
    </location>
</feature>
<keyword evidence="5 10" id="KW-0255">Endonuclease</keyword>
<dbReference type="GO" id="GO:0004519">
    <property type="term" value="F:endonuclease activity"/>
    <property type="evidence" value="ECO:0007669"/>
    <property type="project" value="UniProtKB-UniRule"/>
</dbReference>
<dbReference type="EMBL" id="VUNN01000019">
    <property type="protein sequence ID" value="MSU06874.1"/>
    <property type="molecule type" value="Genomic_DNA"/>
</dbReference>
<dbReference type="InterPro" id="IPR040255">
    <property type="entry name" value="Non-specific_endonuclease"/>
</dbReference>
<dbReference type="GO" id="GO:0016787">
    <property type="term" value="F:hydrolase activity"/>
    <property type="evidence" value="ECO:0007669"/>
    <property type="project" value="UniProtKB-KW"/>
</dbReference>
<dbReference type="PROSITE" id="PS01070">
    <property type="entry name" value="NUCLEASE_NON_SPEC"/>
    <property type="match status" value="1"/>
</dbReference>
<dbReference type="EC" id="3.1.30.-" evidence="10"/>
<dbReference type="SMART" id="SM00477">
    <property type="entry name" value="NUC"/>
    <property type="match status" value="1"/>
</dbReference>
<proteinExistence type="inferred from homology"/>
<dbReference type="GO" id="GO:0003676">
    <property type="term" value="F:nucleic acid binding"/>
    <property type="evidence" value="ECO:0007669"/>
    <property type="project" value="InterPro"/>
</dbReference>
<name>A0A7X2TQV1_9SPIO</name>
<keyword evidence="14" id="KW-1185">Reference proteome</keyword>
<dbReference type="RefSeq" id="WP_154426101.1">
    <property type="nucleotide sequence ID" value="NZ_VUNN01000019.1"/>
</dbReference>
<evidence type="ECO:0000259" key="12">
    <source>
        <dbReference type="SMART" id="SM00892"/>
    </source>
</evidence>
<keyword evidence="7" id="KW-0460">Magnesium</keyword>